<accession>A0A9D8KI26</accession>
<comment type="caution">
    <text evidence="1">The sequence shown here is derived from an EMBL/GenBank/DDBJ whole genome shotgun (WGS) entry which is preliminary data.</text>
</comment>
<dbReference type="EMBL" id="JAFGIX010000072">
    <property type="protein sequence ID" value="MBN1574305.1"/>
    <property type="molecule type" value="Genomic_DNA"/>
</dbReference>
<dbReference type="AlphaFoldDB" id="A0A9D8KI26"/>
<gene>
    <name evidence="1" type="ORF">JW984_13990</name>
</gene>
<sequence>MKRSSKRSLFIIILFVLISLGLQFGCSKGCRNPKDCQGAIFNALSEGDKDKFFEYVLDPPENQEDRDLVFEWHKSRFEPYIGGEIVREDEVEGKIILSVSCSSDYADEHGTEAAAPLLLAFEDKDGWKLDLKYTERINDINSLFKGLF</sequence>
<evidence type="ECO:0000313" key="1">
    <source>
        <dbReference type="EMBL" id="MBN1574305.1"/>
    </source>
</evidence>
<name>A0A9D8KI26_9DELT</name>
<dbReference type="Proteomes" id="UP000809273">
    <property type="component" value="Unassembled WGS sequence"/>
</dbReference>
<organism evidence="1 2">
    <name type="scientific">Candidatus Zymogenus saltonus</name>
    <dbReference type="NCBI Taxonomy" id="2844893"/>
    <lineage>
        <taxon>Bacteria</taxon>
        <taxon>Deltaproteobacteria</taxon>
        <taxon>Candidatus Zymogenia</taxon>
        <taxon>Candidatus Zymogeniales</taxon>
        <taxon>Candidatus Zymogenaceae</taxon>
        <taxon>Candidatus Zymogenus</taxon>
    </lineage>
</organism>
<reference evidence="1" key="1">
    <citation type="journal article" date="2021" name="Environ. Microbiol.">
        <title>Genomic characterization of three novel Desulfobacterota classes expand the metabolic and phylogenetic diversity of the phylum.</title>
        <authorList>
            <person name="Murphy C.L."/>
            <person name="Biggerstaff J."/>
            <person name="Eichhorn A."/>
            <person name="Ewing E."/>
            <person name="Shahan R."/>
            <person name="Soriano D."/>
            <person name="Stewart S."/>
            <person name="VanMol K."/>
            <person name="Walker R."/>
            <person name="Walters P."/>
            <person name="Elshahed M.S."/>
            <person name="Youssef N.H."/>
        </authorList>
    </citation>
    <scope>NUCLEOTIDE SEQUENCE</scope>
    <source>
        <strain evidence="1">Zod_Metabat.24</strain>
    </source>
</reference>
<evidence type="ECO:0000313" key="2">
    <source>
        <dbReference type="Proteomes" id="UP000809273"/>
    </source>
</evidence>
<protein>
    <submittedName>
        <fullName evidence="1">Uncharacterized protein</fullName>
    </submittedName>
</protein>
<reference evidence="1" key="2">
    <citation type="submission" date="2021-01" db="EMBL/GenBank/DDBJ databases">
        <authorList>
            <person name="Hahn C.R."/>
            <person name="Youssef N.H."/>
            <person name="Elshahed M."/>
        </authorList>
    </citation>
    <scope>NUCLEOTIDE SEQUENCE</scope>
    <source>
        <strain evidence="1">Zod_Metabat.24</strain>
    </source>
</reference>
<proteinExistence type="predicted"/>